<reference evidence="6" key="3">
    <citation type="submission" date="2015-04" db="UniProtKB">
        <authorList>
            <consortium name="EnsemblPlants"/>
        </authorList>
    </citation>
    <scope>IDENTIFICATION</scope>
    <source>
        <strain evidence="6">cv. Jemalong A17</strain>
    </source>
</reference>
<dbReference type="Gene3D" id="1.20.5.4130">
    <property type="match status" value="1"/>
</dbReference>
<name>A0A072V490_MEDTR</name>
<dbReference type="EnsemblPlants" id="KEH32970">
    <property type="protein sequence ID" value="KEH32970"/>
    <property type="gene ID" value="MTR_3g012190"/>
</dbReference>
<dbReference type="InterPro" id="IPR041118">
    <property type="entry name" value="Rx_N"/>
</dbReference>
<dbReference type="HOGENOM" id="CLU_2546041_0_0_1"/>
<evidence type="ECO:0000256" key="2">
    <source>
        <dbReference type="ARBA" id="ARBA00022741"/>
    </source>
</evidence>
<feature type="domain" description="Disease resistance N-terminal" evidence="4">
    <location>
        <begin position="18"/>
        <end position="61"/>
    </location>
</feature>
<evidence type="ECO:0000256" key="3">
    <source>
        <dbReference type="ARBA" id="ARBA00022821"/>
    </source>
</evidence>
<dbReference type="GO" id="GO:0000166">
    <property type="term" value="F:nucleotide binding"/>
    <property type="evidence" value="ECO:0007669"/>
    <property type="project" value="UniProtKB-KW"/>
</dbReference>
<gene>
    <name evidence="5" type="ordered locus">MTR_3g012190</name>
</gene>
<sequence>MAETTVSFVLEKLYTRAADEGEGGSSEGVKTWVKQLREASFRIEDVIDCYSIDEIKPQVHGSSEVVIKEYRFERELFNSINFS</sequence>
<reference evidence="5 7" key="1">
    <citation type="journal article" date="2011" name="Nature">
        <title>The Medicago genome provides insight into the evolution of rhizobial symbioses.</title>
        <authorList>
            <person name="Young N.D."/>
            <person name="Debelle F."/>
            <person name="Oldroyd G.E."/>
            <person name="Geurts R."/>
            <person name="Cannon S.B."/>
            <person name="Udvardi M.K."/>
            <person name="Benedito V.A."/>
            <person name="Mayer K.F."/>
            <person name="Gouzy J."/>
            <person name="Schoof H."/>
            <person name="Van de Peer Y."/>
            <person name="Proost S."/>
            <person name="Cook D.R."/>
            <person name="Meyers B.C."/>
            <person name="Spannagl M."/>
            <person name="Cheung F."/>
            <person name="De Mita S."/>
            <person name="Krishnakumar V."/>
            <person name="Gundlach H."/>
            <person name="Zhou S."/>
            <person name="Mudge J."/>
            <person name="Bharti A.K."/>
            <person name="Murray J.D."/>
            <person name="Naoumkina M.A."/>
            <person name="Rosen B."/>
            <person name="Silverstein K.A."/>
            <person name="Tang H."/>
            <person name="Rombauts S."/>
            <person name="Zhao P.X."/>
            <person name="Zhou P."/>
            <person name="Barbe V."/>
            <person name="Bardou P."/>
            <person name="Bechner M."/>
            <person name="Bellec A."/>
            <person name="Berger A."/>
            <person name="Berges H."/>
            <person name="Bidwell S."/>
            <person name="Bisseling T."/>
            <person name="Choisne N."/>
            <person name="Couloux A."/>
            <person name="Denny R."/>
            <person name="Deshpande S."/>
            <person name="Dai X."/>
            <person name="Doyle J.J."/>
            <person name="Dudez A.M."/>
            <person name="Farmer A.D."/>
            <person name="Fouteau S."/>
            <person name="Franken C."/>
            <person name="Gibelin C."/>
            <person name="Gish J."/>
            <person name="Goldstein S."/>
            <person name="Gonzalez A.J."/>
            <person name="Green P.J."/>
            <person name="Hallab A."/>
            <person name="Hartog M."/>
            <person name="Hua A."/>
            <person name="Humphray S.J."/>
            <person name="Jeong D.H."/>
            <person name="Jing Y."/>
            <person name="Jocker A."/>
            <person name="Kenton S.M."/>
            <person name="Kim D.J."/>
            <person name="Klee K."/>
            <person name="Lai H."/>
            <person name="Lang C."/>
            <person name="Lin S."/>
            <person name="Macmil S.L."/>
            <person name="Magdelenat G."/>
            <person name="Matthews L."/>
            <person name="McCorrison J."/>
            <person name="Monaghan E.L."/>
            <person name="Mun J.H."/>
            <person name="Najar F.Z."/>
            <person name="Nicholson C."/>
            <person name="Noirot C."/>
            <person name="O'Bleness M."/>
            <person name="Paule C.R."/>
            <person name="Poulain J."/>
            <person name="Prion F."/>
            <person name="Qin B."/>
            <person name="Qu C."/>
            <person name="Retzel E.F."/>
            <person name="Riddle C."/>
            <person name="Sallet E."/>
            <person name="Samain S."/>
            <person name="Samson N."/>
            <person name="Sanders I."/>
            <person name="Saurat O."/>
            <person name="Scarpelli C."/>
            <person name="Schiex T."/>
            <person name="Segurens B."/>
            <person name="Severin A.J."/>
            <person name="Sherrier D.J."/>
            <person name="Shi R."/>
            <person name="Sims S."/>
            <person name="Singer S.R."/>
            <person name="Sinharoy S."/>
            <person name="Sterck L."/>
            <person name="Viollet A."/>
            <person name="Wang B.B."/>
            <person name="Wang K."/>
            <person name="Wang M."/>
            <person name="Wang X."/>
            <person name="Warfsmann J."/>
            <person name="Weissenbach J."/>
            <person name="White D.D."/>
            <person name="White J.D."/>
            <person name="Wiley G.B."/>
            <person name="Wincker P."/>
            <person name="Xing Y."/>
            <person name="Yang L."/>
            <person name="Yao Z."/>
            <person name="Ying F."/>
            <person name="Zhai J."/>
            <person name="Zhou L."/>
            <person name="Zuber A."/>
            <person name="Denarie J."/>
            <person name="Dixon R.A."/>
            <person name="May G.D."/>
            <person name="Schwartz D.C."/>
            <person name="Rogers J."/>
            <person name="Quetier F."/>
            <person name="Town C.D."/>
            <person name="Roe B.A."/>
        </authorList>
    </citation>
    <scope>NUCLEOTIDE SEQUENCE [LARGE SCALE GENOMIC DNA]</scope>
    <source>
        <strain evidence="5">A17</strain>
        <strain evidence="6 7">cv. Jemalong A17</strain>
    </source>
</reference>
<proteinExistence type="predicted"/>
<protein>
    <recommendedName>
        <fullName evidence="4">Disease resistance N-terminal domain-containing protein</fullName>
    </recommendedName>
</protein>
<evidence type="ECO:0000259" key="4">
    <source>
        <dbReference type="Pfam" id="PF18052"/>
    </source>
</evidence>
<dbReference type="Proteomes" id="UP000002051">
    <property type="component" value="Chromosome 3"/>
</dbReference>
<evidence type="ECO:0000313" key="5">
    <source>
        <dbReference type="EMBL" id="KEH32970.1"/>
    </source>
</evidence>
<keyword evidence="1" id="KW-0677">Repeat</keyword>
<dbReference type="EMBL" id="CM001219">
    <property type="protein sequence ID" value="KEH32970.1"/>
    <property type="molecule type" value="Genomic_DNA"/>
</dbReference>
<accession>A0A072V490</accession>
<keyword evidence="7" id="KW-1185">Reference proteome</keyword>
<evidence type="ECO:0000256" key="1">
    <source>
        <dbReference type="ARBA" id="ARBA00022737"/>
    </source>
</evidence>
<dbReference type="GO" id="GO:0006952">
    <property type="term" value="P:defense response"/>
    <property type="evidence" value="ECO:0007669"/>
    <property type="project" value="UniProtKB-KW"/>
</dbReference>
<dbReference type="Pfam" id="PF18052">
    <property type="entry name" value="Rx_N"/>
    <property type="match status" value="1"/>
</dbReference>
<keyword evidence="3" id="KW-0611">Plant defense</keyword>
<reference evidence="5 7" key="2">
    <citation type="journal article" date="2014" name="BMC Genomics">
        <title>An improved genome release (version Mt4.0) for the model legume Medicago truncatula.</title>
        <authorList>
            <person name="Tang H."/>
            <person name="Krishnakumar V."/>
            <person name="Bidwell S."/>
            <person name="Rosen B."/>
            <person name="Chan A."/>
            <person name="Zhou S."/>
            <person name="Gentzbittel L."/>
            <person name="Childs K.L."/>
            <person name="Yandell M."/>
            <person name="Gundlach H."/>
            <person name="Mayer K.F."/>
            <person name="Schwartz D.C."/>
            <person name="Town C.D."/>
        </authorList>
    </citation>
    <scope>GENOME REANNOTATION</scope>
    <source>
        <strain evidence="5">A17</strain>
        <strain evidence="6 7">cv. Jemalong A17</strain>
    </source>
</reference>
<dbReference type="AlphaFoldDB" id="A0A072V490"/>
<evidence type="ECO:0000313" key="6">
    <source>
        <dbReference type="EnsemblPlants" id="KEH32970"/>
    </source>
</evidence>
<keyword evidence="2" id="KW-0547">Nucleotide-binding</keyword>
<organism evidence="5 7">
    <name type="scientific">Medicago truncatula</name>
    <name type="common">Barrel medic</name>
    <name type="synonym">Medicago tribuloides</name>
    <dbReference type="NCBI Taxonomy" id="3880"/>
    <lineage>
        <taxon>Eukaryota</taxon>
        <taxon>Viridiplantae</taxon>
        <taxon>Streptophyta</taxon>
        <taxon>Embryophyta</taxon>
        <taxon>Tracheophyta</taxon>
        <taxon>Spermatophyta</taxon>
        <taxon>Magnoliopsida</taxon>
        <taxon>eudicotyledons</taxon>
        <taxon>Gunneridae</taxon>
        <taxon>Pentapetalae</taxon>
        <taxon>rosids</taxon>
        <taxon>fabids</taxon>
        <taxon>Fabales</taxon>
        <taxon>Fabaceae</taxon>
        <taxon>Papilionoideae</taxon>
        <taxon>50 kb inversion clade</taxon>
        <taxon>NPAAA clade</taxon>
        <taxon>Hologalegina</taxon>
        <taxon>IRL clade</taxon>
        <taxon>Trifolieae</taxon>
        <taxon>Medicago</taxon>
    </lineage>
</organism>
<evidence type="ECO:0000313" key="7">
    <source>
        <dbReference type="Proteomes" id="UP000002051"/>
    </source>
</evidence>